<dbReference type="SMART" id="SM00342">
    <property type="entry name" value="HTH_ARAC"/>
    <property type="match status" value="1"/>
</dbReference>
<name>A0A261U4Z5_9BORD</name>
<dbReference type="Gene3D" id="2.60.120.10">
    <property type="entry name" value="Jelly Rolls"/>
    <property type="match status" value="1"/>
</dbReference>
<keyword evidence="6" id="KW-1185">Reference proteome</keyword>
<dbReference type="Gene3D" id="1.10.10.60">
    <property type="entry name" value="Homeodomain-like"/>
    <property type="match status" value="1"/>
</dbReference>
<dbReference type="PANTHER" id="PTHR46796:SF6">
    <property type="entry name" value="ARAC SUBFAMILY"/>
    <property type="match status" value="1"/>
</dbReference>
<dbReference type="InterPro" id="IPR018060">
    <property type="entry name" value="HTH_AraC"/>
</dbReference>
<dbReference type="SUPFAM" id="SSF46689">
    <property type="entry name" value="Homeodomain-like"/>
    <property type="match status" value="1"/>
</dbReference>
<dbReference type="GO" id="GO:0043565">
    <property type="term" value="F:sequence-specific DNA binding"/>
    <property type="evidence" value="ECO:0007669"/>
    <property type="project" value="InterPro"/>
</dbReference>
<dbReference type="Pfam" id="PF12833">
    <property type="entry name" value="HTH_18"/>
    <property type="match status" value="1"/>
</dbReference>
<keyword evidence="3" id="KW-0804">Transcription</keyword>
<accession>A0A261U4Z5</accession>
<dbReference type="InterPro" id="IPR014710">
    <property type="entry name" value="RmlC-like_jellyroll"/>
</dbReference>
<evidence type="ECO:0000256" key="1">
    <source>
        <dbReference type="ARBA" id="ARBA00023015"/>
    </source>
</evidence>
<reference evidence="5 6" key="1">
    <citation type="submission" date="2017-05" db="EMBL/GenBank/DDBJ databases">
        <title>Complete and WGS of Bordetella genogroups.</title>
        <authorList>
            <person name="Spilker T."/>
            <person name="LiPuma J."/>
        </authorList>
    </citation>
    <scope>NUCLEOTIDE SEQUENCE [LARGE SCALE GENOMIC DNA]</scope>
    <source>
        <strain evidence="5 6">AU9919</strain>
    </source>
</reference>
<dbReference type="InterPro" id="IPR035418">
    <property type="entry name" value="AraC-bd_2"/>
</dbReference>
<keyword evidence="2" id="KW-0238">DNA-binding</keyword>
<feature type="domain" description="HTH araC/xylS-type" evidence="4">
    <location>
        <begin position="270"/>
        <end position="369"/>
    </location>
</feature>
<comment type="caution">
    <text evidence="5">The sequence shown here is derived from an EMBL/GenBank/DDBJ whole genome shotgun (WGS) entry which is preliminary data.</text>
</comment>
<dbReference type="Proteomes" id="UP000216885">
    <property type="component" value="Unassembled WGS sequence"/>
</dbReference>
<dbReference type="InterPro" id="IPR050204">
    <property type="entry name" value="AraC_XylS_family_regulators"/>
</dbReference>
<organism evidence="5 6">
    <name type="scientific">Bordetella genomosp. 4</name>
    <dbReference type="NCBI Taxonomy" id="463044"/>
    <lineage>
        <taxon>Bacteria</taxon>
        <taxon>Pseudomonadati</taxon>
        <taxon>Pseudomonadota</taxon>
        <taxon>Betaproteobacteria</taxon>
        <taxon>Burkholderiales</taxon>
        <taxon>Alcaligenaceae</taxon>
        <taxon>Bordetella</taxon>
    </lineage>
</organism>
<dbReference type="Pfam" id="PF14525">
    <property type="entry name" value="AraC_binding_2"/>
    <property type="match status" value="1"/>
</dbReference>
<gene>
    <name evidence="5" type="ORF">CAL20_14620</name>
</gene>
<dbReference type="InterPro" id="IPR018062">
    <property type="entry name" value="HTH_AraC-typ_CS"/>
</dbReference>
<evidence type="ECO:0000313" key="5">
    <source>
        <dbReference type="EMBL" id="OZI56641.1"/>
    </source>
</evidence>
<dbReference type="PROSITE" id="PS01124">
    <property type="entry name" value="HTH_ARAC_FAMILY_2"/>
    <property type="match status" value="1"/>
</dbReference>
<proteinExistence type="predicted"/>
<evidence type="ECO:0000256" key="3">
    <source>
        <dbReference type="ARBA" id="ARBA00023163"/>
    </source>
</evidence>
<keyword evidence="1" id="KW-0805">Transcription regulation</keyword>
<dbReference type="EMBL" id="NEVQ01000013">
    <property type="protein sequence ID" value="OZI56641.1"/>
    <property type="molecule type" value="Genomic_DNA"/>
</dbReference>
<protein>
    <recommendedName>
        <fullName evidence="4">HTH araC/xylS-type domain-containing protein</fullName>
    </recommendedName>
</protein>
<evidence type="ECO:0000256" key="2">
    <source>
        <dbReference type="ARBA" id="ARBA00023125"/>
    </source>
</evidence>
<dbReference type="AlphaFoldDB" id="A0A261U4Z5"/>
<dbReference type="PANTHER" id="PTHR46796">
    <property type="entry name" value="HTH-TYPE TRANSCRIPTIONAL ACTIVATOR RHAS-RELATED"/>
    <property type="match status" value="1"/>
</dbReference>
<dbReference type="GO" id="GO:0003700">
    <property type="term" value="F:DNA-binding transcription factor activity"/>
    <property type="evidence" value="ECO:0007669"/>
    <property type="project" value="InterPro"/>
</dbReference>
<dbReference type="InterPro" id="IPR009057">
    <property type="entry name" value="Homeodomain-like_sf"/>
</dbReference>
<sequence>MDVRWNLDLSKIYRAPIFQTRSARDAQYQLSRQLIDHGLRWFPGEVSASLYRRELNRISLMILQYGTEVEVSPLAFEDFTLVQMPLKGAVQIESAGTCIRVVPGEVAVIPRGCPVRLLWEPGCEQLILRLPDSLLADGGETSDGAVSLSGACTPPDHGPQGFVREALGLRSGMATSTAGGSKLNWADPVYKIRADLIDPWIGMLQQAVTLLPAGKTHLLHPAWLNQFEQTLAGFVYAHQPTVLKAAERFDDGGPDETAPGYRAGQCPQLDRLEDYIRSRLFAPLSLADLARAAGVTTRTLNVVCHRHRGVAPMTLVRNLRLDAARQRLLSGLPVSITEVAMEYGFGHLGRFSAYYRERFGELPKQTGRALKEAPCAQTPQLGTQRLAAMAS</sequence>
<evidence type="ECO:0000259" key="4">
    <source>
        <dbReference type="PROSITE" id="PS01124"/>
    </source>
</evidence>
<evidence type="ECO:0000313" key="6">
    <source>
        <dbReference type="Proteomes" id="UP000216885"/>
    </source>
</evidence>
<dbReference type="PROSITE" id="PS00041">
    <property type="entry name" value="HTH_ARAC_FAMILY_1"/>
    <property type="match status" value="1"/>
</dbReference>